<feature type="compositionally biased region" description="Basic and acidic residues" evidence="1">
    <location>
        <begin position="400"/>
        <end position="411"/>
    </location>
</feature>
<proteinExistence type="predicted"/>
<feature type="compositionally biased region" description="Pro residues" evidence="1">
    <location>
        <begin position="463"/>
        <end position="479"/>
    </location>
</feature>
<feature type="compositionally biased region" description="Low complexity" evidence="1">
    <location>
        <begin position="533"/>
        <end position="548"/>
    </location>
</feature>
<dbReference type="EMBL" id="JAKJXP020000083">
    <property type="protein sequence ID" value="KAK7748329.1"/>
    <property type="molecule type" value="Genomic_DNA"/>
</dbReference>
<sequence length="695" mass="75308">MSMLAVPDSGLQLESSAKSSNFLPLQAFGISLDDDVIEDMIKCVRGGDQIELSLGNNPSFHYGSKVQKAVPDESQYDLYLTNLDESTTKAQKLPNPTTSILKKPSGAPTKSLKSQTERAIKGSKQSGRAASSGPESDKSISGTKLGNGAPKARGKAGKAGSLLPAGKSAMATALSSNTPRSLPPSPSLNSAPSPNPAISASQQLLEKNKGQRSILVHELAARDQTYEHLQDCWMGADADLKPTLEKIANYEEASKKWSLKKLYWKELDVWSYDYDSQEDRQSAIDNAIKHYDKQRLGTTSPEWERLLAPEERGKGIILSKLQATLAKGNITPAPKISVQKTEDGGKSDADSTKPKGTSMSRSGSQSGVTKTKKVADQTKRLLSNNTKKPAAAKKPATKAKAPEDKEKRGPLSEEFVVDSDSSGEEPQPTNPAPVKPRTVEKPNKKPVEDVVEKPVEKRKESPAPAPISKPKPVVRPPRAPIKAPTSSTTKRTRDEDDSSSSSGTPLAKRIKPKEAQKPRPKAPVTAHRMSDVSQTSRSTATATATQSSNFSMKSKNTSPAKSSPLASSPPTNASDLEEHSQDKAQAQAQAQKKSLQQRNGDRTNGLSNGNSVSSAKKRKEREVELQMSNKRPRVSKDILKRATLFTRFYEKYEALHKEIVALKEPPGDKLADLLEMRERLVTMKSEISREVAANA</sequence>
<evidence type="ECO:0008006" key="4">
    <source>
        <dbReference type="Google" id="ProtNLM"/>
    </source>
</evidence>
<feature type="region of interest" description="Disordered" evidence="1">
    <location>
        <begin position="87"/>
        <end position="198"/>
    </location>
</feature>
<feature type="compositionally biased region" description="Low complexity" evidence="1">
    <location>
        <begin position="187"/>
        <end position="198"/>
    </location>
</feature>
<organism evidence="2 3">
    <name type="scientific">Diatrype stigma</name>
    <dbReference type="NCBI Taxonomy" id="117547"/>
    <lineage>
        <taxon>Eukaryota</taxon>
        <taxon>Fungi</taxon>
        <taxon>Dikarya</taxon>
        <taxon>Ascomycota</taxon>
        <taxon>Pezizomycotina</taxon>
        <taxon>Sordariomycetes</taxon>
        <taxon>Xylariomycetidae</taxon>
        <taxon>Xylariales</taxon>
        <taxon>Diatrypaceae</taxon>
        <taxon>Diatrype</taxon>
    </lineage>
</organism>
<comment type="caution">
    <text evidence="2">The sequence shown here is derived from an EMBL/GenBank/DDBJ whole genome shotgun (WGS) entry which is preliminary data.</text>
</comment>
<dbReference type="Proteomes" id="UP001320420">
    <property type="component" value="Unassembled WGS sequence"/>
</dbReference>
<feature type="region of interest" description="Disordered" evidence="1">
    <location>
        <begin position="332"/>
        <end position="630"/>
    </location>
</feature>
<protein>
    <recommendedName>
        <fullName evidence="4">E3 ubiquitin-protein ligase</fullName>
    </recommendedName>
</protein>
<feature type="compositionally biased region" description="Polar residues" evidence="1">
    <location>
        <begin position="87"/>
        <end position="100"/>
    </location>
</feature>
<feature type="compositionally biased region" description="Low complexity" evidence="1">
    <location>
        <begin position="480"/>
        <end position="489"/>
    </location>
</feature>
<feature type="compositionally biased region" description="Basic and acidic residues" evidence="1">
    <location>
        <begin position="340"/>
        <end position="353"/>
    </location>
</feature>
<gene>
    <name evidence="2" type="ORF">SLS62_008697</name>
</gene>
<feature type="compositionally biased region" description="Polar residues" evidence="1">
    <location>
        <begin position="602"/>
        <end position="614"/>
    </location>
</feature>
<evidence type="ECO:0000313" key="2">
    <source>
        <dbReference type="EMBL" id="KAK7748329.1"/>
    </source>
</evidence>
<feature type="compositionally biased region" description="Low complexity" evidence="1">
    <location>
        <begin position="558"/>
        <end position="570"/>
    </location>
</feature>
<keyword evidence="3" id="KW-1185">Reference proteome</keyword>
<evidence type="ECO:0000313" key="3">
    <source>
        <dbReference type="Proteomes" id="UP001320420"/>
    </source>
</evidence>
<name>A0AAN9UHC7_9PEZI</name>
<reference evidence="2 3" key="1">
    <citation type="submission" date="2024-02" db="EMBL/GenBank/DDBJ databases">
        <title>De novo assembly and annotation of 12 fungi associated with fruit tree decline syndrome in Ontario, Canada.</title>
        <authorList>
            <person name="Sulman M."/>
            <person name="Ellouze W."/>
            <person name="Ilyukhin E."/>
        </authorList>
    </citation>
    <scope>NUCLEOTIDE SEQUENCE [LARGE SCALE GENOMIC DNA]</scope>
    <source>
        <strain evidence="2 3">M11/M66-122</strain>
    </source>
</reference>
<dbReference type="AlphaFoldDB" id="A0AAN9UHC7"/>
<feature type="compositionally biased region" description="Low complexity" evidence="1">
    <location>
        <begin position="583"/>
        <end position="597"/>
    </location>
</feature>
<accession>A0AAN9UHC7</accession>
<feature type="compositionally biased region" description="Basic and acidic residues" evidence="1">
    <location>
        <begin position="437"/>
        <end position="461"/>
    </location>
</feature>
<evidence type="ECO:0000256" key="1">
    <source>
        <dbReference type="SAM" id="MobiDB-lite"/>
    </source>
</evidence>
<feature type="compositionally biased region" description="Polar residues" evidence="1">
    <location>
        <begin position="354"/>
        <end position="369"/>
    </location>
</feature>